<dbReference type="Gene3D" id="3.50.50.60">
    <property type="entry name" value="FAD/NAD(P)-binding domain"/>
    <property type="match status" value="2"/>
</dbReference>
<keyword evidence="6" id="KW-1185">Reference proteome</keyword>
<dbReference type="GO" id="GO:0050660">
    <property type="term" value="F:flavin adenine dinucleotide binding"/>
    <property type="evidence" value="ECO:0007669"/>
    <property type="project" value="InterPro"/>
</dbReference>
<reference evidence="5" key="1">
    <citation type="journal article" date="2023" name="Mol. Phylogenet. Evol.">
        <title>Genome-scale phylogeny and comparative genomics of the fungal order Sordariales.</title>
        <authorList>
            <person name="Hensen N."/>
            <person name="Bonometti L."/>
            <person name="Westerberg I."/>
            <person name="Brannstrom I.O."/>
            <person name="Guillou S."/>
            <person name="Cros-Aarteil S."/>
            <person name="Calhoun S."/>
            <person name="Haridas S."/>
            <person name="Kuo A."/>
            <person name="Mondo S."/>
            <person name="Pangilinan J."/>
            <person name="Riley R."/>
            <person name="LaButti K."/>
            <person name="Andreopoulos B."/>
            <person name="Lipzen A."/>
            <person name="Chen C."/>
            <person name="Yan M."/>
            <person name="Daum C."/>
            <person name="Ng V."/>
            <person name="Clum A."/>
            <person name="Steindorff A."/>
            <person name="Ohm R.A."/>
            <person name="Martin F."/>
            <person name="Silar P."/>
            <person name="Natvig D.O."/>
            <person name="Lalanne C."/>
            <person name="Gautier V."/>
            <person name="Ament-Velasquez S.L."/>
            <person name="Kruys A."/>
            <person name="Hutchinson M.I."/>
            <person name="Powell A.J."/>
            <person name="Barry K."/>
            <person name="Miller A.N."/>
            <person name="Grigoriev I.V."/>
            <person name="Debuchy R."/>
            <person name="Gladieux P."/>
            <person name="Hiltunen Thoren M."/>
            <person name="Johannesson H."/>
        </authorList>
    </citation>
    <scope>NUCLEOTIDE SEQUENCE</scope>
    <source>
        <strain evidence="5">CBS 958.72</strain>
    </source>
</reference>
<dbReference type="SUPFAM" id="SSF51905">
    <property type="entry name" value="FAD/NAD(P)-binding domain"/>
    <property type="match status" value="2"/>
</dbReference>
<sequence length="606" mass="66010">MASHDDNDGDDTTGKAASYSQFACIGAGFSGIGLGAMLQRRRGTGGAGADVRIFERASGPGGVWEANRYPGAACDIPGVLYSFSFAPNPHGAATYPTAAQIRTYLTAVAAKHGLLDPGQERITFNATVQRCEWLDGPRRWRLRVRVRDGARGTVFTHEAQFLFAGTGVLVEPRALDVPGLGAFRGDVMHSARWRDDVPLAGKRVVVFGNGCTAAQIVPALLARGAAHVTQVVRSRHWVVPPVRDSPVLRPPTTAEAEGRVSMAWAARLRWRLQRLVVAAAAEVEFLAFRGTAAADRLNKRRRARAERYIRRTAPAEYHELLVPDFKIGCKRRIFDPGYLRSLHAANVTLTGAGVSEVVPQGIRAAADGAVTEADVIVLANGFETNRFLAGIDVRGRGGESATDHWAALGGPGAYETVAMSGFPNFFMLQAGPNTITGHTSVIMAIENALALALRVIEPVLDGEAAAVEVTRAAEAKYVAQVQHDLQSRTVWSHGGCRSWYHVEKEKIDNKSSADDAAANETAAATTANKEWNGMIYPYFQLYFWYRCRFPTWSDWAFHEVRFLLFPTDLLPPLFRKRTVPRFEHQAAGVSRSVVGLLLLLVHMGNS</sequence>
<dbReference type="Pfam" id="PF00743">
    <property type="entry name" value="FMO-like"/>
    <property type="match status" value="1"/>
</dbReference>
<dbReference type="Proteomes" id="UP001287356">
    <property type="component" value="Unassembled WGS sequence"/>
</dbReference>
<evidence type="ECO:0000256" key="1">
    <source>
        <dbReference type="ARBA" id="ARBA00010139"/>
    </source>
</evidence>
<dbReference type="InterPro" id="IPR051209">
    <property type="entry name" value="FAD-bind_Monooxygenase_sf"/>
</dbReference>
<evidence type="ECO:0000256" key="2">
    <source>
        <dbReference type="ARBA" id="ARBA00022630"/>
    </source>
</evidence>
<keyword evidence="2" id="KW-0285">Flavoprotein</keyword>
<gene>
    <name evidence="5" type="ORF">B0T24DRAFT_521295</name>
</gene>
<protein>
    <submittedName>
        <fullName evidence="5">Uncharacterized protein</fullName>
    </submittedName>
</protein>
<dbReference type="EMBL" id="JAULSN010000002">
    <property type="protein sequence ID" value="KAK3378768.1"/>
    <property type="molecule type" value="Genomic_DNA"/>
</dbReference>
<dbReference type="InterPro" id="IPR036188">
    <property type="entry name" value="FAD/NAD-bd_sf"/>
</dbReference>
<evidence type="ECO:0000313" key="6">
    <source>
        <dbReference type="Proteomes" id="UP001287356"/>
    </source>
</evidence>
<proteinExistence type="inferred from homology"/>
<evidence type="ECO:0000256" key="4">
    <source>
        <dbReference type="ARBA" id="ARBA00023002"/>
    </source>
</evidence>
<organism evidence="5 6">
    <name type="scientific">Lasiosphaeria ovina</name>
    <dbReference type="NCBI Taxonomy" id="92902"/>
    <lineage>
        <taxon>Eukaryota</taxon>
        <taxon>Fungi</taxon>
        <taxon>Dikarya</taxon>
        <taxon>Ascomycota</taxon>
        <taxon>Pezizomycotina</taxon>
        <taxon>Sordariomycetes</taxon>
        <taxon>Sordariomycetidae</taxon>
        <taxon>Sordariales</taxon>
        <taxon>Lasiosphaeriaceae</taxon>
        <taxon>Lasiosphaeria</taxon>
    </lineage>
</organism>
<dbReference type="GO" id="GO:0050661">
    <property type="term" value="F:NADP binding"/>
    <property type="evidence" value="ECO:0007669"/>
    <property type="project" value="InterPro"/>
</dbReference>
<comment type="caution">
    <text evidence="5">The sequence shown here is derived from an EMBL/GenBank/DDBJ whole genome shotgun (WGS) entry which is preliminary data.</text>
</comment>
<evidence type="ECO:0000313" key="5">
    <source>
        <dbReference type="EMBL" id="KAK3378768.1"/>
    </source>
</evidence>
<accession>A0AAE0KLP2</accession>
<dbReference type="InterPro" id="IPR020946">
    <property type="entry name" value="Flavin_mOase-like"/>
</dbReference>
<dbReference type="GO" id="GO:0004499">
    <property type="term" value="F:N,N-dimethylaniline monooxygenase activity"/>
    <property type="evidence" value="ECO:0007669"/>
    <property type="project" value="InterPro"/>
</dbReference>
<reference evidence="5" key="2">
    <citation type="submission" date="2023-06" db="EMBL/GenBank/DDBJ databases">
        <authorList>
            <consortium name="Lawrence Berkeley National Laboratory"/>
            <person name="Haridas S."/>
            <person name="Hensen N."/>
            <person name="Bonometti L."/>
            <person name="Westerberg I."/>
            <person name="Brannstrom I.O."/>
            <person name="Guillou S."/>
            <person name="Cros-Aarteil S."/>
            <person name="Calhoun S."/>
            <person name="Kuo A."/>
            <person name="Mondo S."/>
            <person name="Pangilinan J."/>
            <person name="Riley R."/>
            <person name="Labutti K."/>
            <person name="Andreopoulos B."/>
            <person name="Lipzen A."/>
            <person name="Chen C."/>
            <person name="Yanf M."/>
            <person name="Daum C."/>
            <person name="Ng V."/>
            <person name="Clum A."/>
            <person name="Steindorff A."/>
            <person name="Ohm R."/>
            <person name="Martin F."/>
            <person name="Silar P."/>
            <person name="Natvig D."/>
            <person name="Lalanne C."/>
            <person name="Gautier V."/>
            <person name="Ament-Velasquez S.L."/>
            <person name="Kruys A."/>
            <person name="Hutchinson M.I."/>
            <person name="Powell A.J."/>
            <person name="Barry K."/>
            <person name="Miller A.N."/>
            <person name="Grigoriev I.V."/>
            <person name="Debuchy R."/>
            <person name="Gladieux P."/>
            <person name="Thoren M.H."/>
            <person name="Johannesson H."/>
        </authorList>
    </citation>
    <scope>NUCLEOTIDE SEQUENCE</scope>
    <source>
        <strain evidence="5">CBS 958.72</strain>
    </source>
</reference>
<dbReference type="AlphaFoldDB" id="A0AAE0KLP2"/>
<dbReference type="PANTHER" id="PTHR42877:SF10">
    <property type="entry name" value="L-ORNITHINE N(5)-OXYGENASE"/>
    <property type="match status" value="1"/>
</dbReference>
<dbReference type="PANTHER" id="PTHR42877">
    <property type="entry name" value="L-ORNITHINE N(5)-MONOOXYGENASE-RELATED"/>
    <property type="match status" value="1"/>
</dbReference>
<keyword evidence="4" id="KW-0560">Oxidoreductase</keyword>
<name>A0AAE0KLP2_9PEZI</name>
<keyword evidence="3" id="KW-0274">FAD</keyword>
<comment type="similarity">
    <text evidence="1">Belongs to the FAD-binding monooxygenase family.</text>
</comment>
<evidence type="ECO:0000256" key="3">
    <source>
        <dbReference type="ARBA" id="ARBA00022827"/>
    </source>
</evidence>